<evidence type="ECO:0000313" key="2">
    <source>
        <dbReference type="Proteomes" id="UP000189545"/>
    </source>
</evidence>
<dbReference type="GO" id="GO:0030257">
    <property type="term" value="C:type III protein secretion system complex"/>
    <property type="evidence" value="ECO:0007669"/>
    <property type="project" value="InterPro"/>
</dbReference>
<sequence length="203" mass="22354">MIELNTDLSQVQHTADVSTRAVNRDDQFRLEQALSEPAKVQVKKTAKAADVKGGANPEIDAFYKEISALDNPSGTQISGALHQAFGDDKAMADKALWSALNRAKSGSQTGLSERLQELVSVDFISRLQASPPTSSEELKAELKSEFRLSARRETALWEAWAQLKGDPENAALVDLIRGELGHLIQFNSMLRNMMTNTVRPDIF</sequence>
<dbReference type="Gene3D" id="1.10.10.1000">
    <property type="entry name" value="Type III secretion system virulence factor YopR, core domain"/>
    <property type="match status" value="1"/>
</dbReference>
<evidence type="ECO:0000313" key="1">
    <source>
        <dbReference type="EMBL" id="AQS40610.1"/>
    </source>
</evidence>
<dbReference type="GO" id="GO:0030254">
    <property type="term" value="P:protein secretion by the type III secretion system"/>
    <property type="evidence" value="ECO:0007669"/>
    <property type="project" value="InterPro"/>
</dbReference>
<dbReference type="AlphaFoldDB" id="A0A1S6HYH4"/>
<organism evidence="1 2">
    <name type="scientific">Shewanella psychrophila</name>
    <dbReference type="NCBI Taxonomy" id="225848"/>
    <lineage>
        <taxon>Bacteria</taxon>
        <taxon>Pseudomonadati</taxon>
        <taxon>Pseudomonadota</taxon>
        <taxon>Gammaproteobacteria</taxon>
        <taxon>Alteromonadales</taxon>
        <taxon>Shewanellaceae</taxon>
        <taxon>Shewanella</taxon>
    </lineage>
</organism>
<reference evidence="1 2" key="1">
    <citation type="submission" date="2016-03" db="EMBL/GenBank/DDBJ databases">
        <title>Complete genome sequence of Shewanella psychrophila WP2, a deep sea bacterium isolated from west Pacific sediment.</title>
        <authorList>
            <person name="Xu G."/>
            <person name="Jian H."/>
        </authorList>
    </citation>
    <scope>NUCLEOTIDE SEQUENCE [LARGE SCALE GENOMIC DNA]</scope>
    <source>
        <strain evidence="1 2">WP2</strain>
    </source>
</reference>
<keyword evidence="2" id="KW-1185">Reference proteome</keyword>
<gene>
    <name evidence="1" type="ORF">Sps_05547</name>
</gene>
<dbReference type="STRING" id="225848.Sps_05547"/>
<dbReference type="InterPro" id="IPR041814">
    <property type="entry name" value="YopR_core"/>
</dbReference>
<proteinExistence type="predicted"/>
<name>A0A1S6HYH4_9GAMM</name>
<dbReference type="EMBL" id="CP014782">
    <property type="protein sequence ID" value="AQS40610.1"/>
    <property type="molecule type" value="Genomic_DNA"/>
</dbReference>
<dbReference type="Proteomes" id="UP000189545">
    <property type="component" value="Chromosome"/>
</dbReference>
<dbReference type="KEGG" id="spsw:Sps_05547"/>
<protein>
    <submittedName>
        <fullName evidence="1">YopR Core</fullName>
    </submittedName>
</protein>
<accession>A0A1S6HYH4</accession>
<dbReference type="OrthoDB" id="5891872at2"/>
<dbReference type="RefSeq" id="WP_077755383.1">
    <property type="nucleotide sequence ID" value="NZ_CP014782.1"/>
</dbReference>